<organism evidence="1 2">
    <name type="scientific">Phytophthora palmivora</name>
    <dbReference type="NCBI Taxonomy" id="4796"/>
    <lineage>
        <taxon>Eukaryota</taxon>
        <taxon>Sar</taxon>
        <taxon>Stramenopiles</taxon>
        <taxon>Oomycota</taxon>
        <taxon>Peronosporomycetes</taxon>
        <taxon>Peronosporales</taxon>
        <taxon>Peronosporaceae</taxon>
        <taxon>Phytophthora</taxon>
    </lineage>
</organism>
<dbReference type="Proteomes" id="UP000237271">
    <property type="component" value="Unassembled WGS sequence"/>
</dbReference>
<gene>
    <name evidence="1" type="ORF">PHPALM_28280</name>
</gene>
<dbReference type="EMBL" id="NCKW01015541">
    <property type="protein sequence ID" value="POM62556.1"/>
    <property type="molecule type" value="Genomic_DNA"/>
</dbReference>
<evidence type="ECO:0000313" key="2">
    <source>
        <dbReference type="Proteomes" id="UP000237271"/>
    </source>
</evidence>
<name>A0A2P4XAI4_9STRA</name>
<comment type="caution">
    <text evidence="1">The sequence shown here is derived from an EMBL/GenBank/DDBJ whole genome shotgun (WGS) entry which is preliminary data.</text>
</comment>
<keyword evidence="2" id="KW-1185">Reference proteome</keyword>
<dbReference type="OrthoDB" id="413361at2759"/>
<dbReference type="AlphaFoldDB" id="A0A2P4XAI4"/>
<proteinExistence type="predicted"/>
<dbReference type="SUPFAM" id="SSF53098">
    <property type="entry name" value="Ribonuclease H-like"/>
    <property type="match status" value="1"/>
</dbReference>
<accession>A0A2P4XAI4</accession>
<protein>
    <submittedName>
        <fullName evidence="1">Uncharacterized protein</fullName>
    </submittedName>
</protein>
<dbReference type="InterPro" id="IPR012337">
    <property type="entry name" value="RNaseH-like_sf"/>
</dbReference>
<evidence type="ECO:0000313" key="1">
    <source>
        <dbReference type="EMBL" id="POM62556.1"/>
    </source>
</evidence>
<reference evidence="1 2" key="1">
    <citation type="journal article" date="2017" name="Genome Biol. Evol.">
        <title>Phytophthora megakarya and P. palmivora, closely related causal agents of cacao black pod rot, underwent increases in genome sizes and gene numbers by different mechanisms.</title>
        <authorList>
            <person name="Ali S.S."/>
            <person name="Shao J."/>
            <person name="Lary D.J."/>
            <person name="Kronmiller B."/>
            <person name="Shen D."/>
            <person name="Strem M.D."/>
            <person name="Amoako-Attah I."/>
            <person name="Akrofi A.Y."/>
            <person name="Begoude B.A."/>
            <person name="Ten Hoopen G.M."/>
            <person name="Coulibaly K."/>
            <person name="Kebe B.I."/>
            <person name="Melnick R.L."/>
            <person name="Guiltinan M.J."/>
            <person name="Tyler B.M."/>
            <person name="Meinhardt L.W."/>
            <person name="Bailey B.A."/>
        </authorList>
    </citation>
    <scope>NUCLEOTIDE SEQUENCE [LARGE SCALE GENOMIC DNA]</scope>
    <source>
        <strain evidence="2">sbr112.9</strain>
    </source>
</reference>
<sequence length="99" mass="11600">MGSNSQTTDLKGPITRMDCLKNRYLGNVVDHKSNLCRLFVTKIKDEAARNFKHFLVFFERRFYVRVHVLRTYGAGVYRTLDTLCQKMGVARHVMALIMW</sequence>